<reference evidence="1" key="1">
    <citation type="submission" date="2019-07" db="EMBL/GenBank/DDBJ databases">
        <authorList>
            <person name="Dittberner H."/>
        </authorList>
    </citation>
    <scope>NUCLEOTIDE SEQUENCE [LARGE SCALE GENOMIC DNA]</scope>
</reference>
<evidence type="ECO:0000313" key="1">
    <source>
        <dbReference type="EMBL" id="VVB11248.1"/>
    </source>
</evidence>
<dbReference type="EMBL" id="CABITT030000007">
    <property type="protein sequence ID" value="VVB11248.1"/>
    <property type="molecule type" value="Genomic_DNA"/>
</dbReference>
<comment type="caution">
    <text evidence="1">The sequence shown here is derived from an EMBL/GenBank/DDBJ whole genome shotgun (WGS) entry which is preliminary data.</text>
</comment>
<protein>
    <submittedName>
        <fullName evidence="1">Uncharacterized protein</fullName>
    </submittedName>
</protein>
<accession>A0A565CC55</accession>
<evidence type="ECO:0000313" key="2">
    <source>
        <dbReference type="Proteomes" id="UP000489600"/>
    </source>
</evidence>
<name>A0A565CC55_9BRAS</name>
<organism evidence="1 2">
    <name type="scientific">Arabis nemorensis</name>
    <dbReference type="NCBI Taxonomy" id="586526"/>
    <lineage>
        <taxon>Eukaryota</taxon>
        <taxon>Viridiplantae</taxon>
        <taxon>Streptophyta</taxon>
        <taxon>Embryophyta</taxon>
        <taxon>Tracheophyta</taxon>
        <taxon>Spermatophyta</taxon>
        <taxon>Magnoliopsida</taxon>
        <taxon>eudicotyledons</taxon>
        <taxon>Gunneridae</taxon>
        <taxon>Pentapetalae</taxon>
        <taxon>rosids</taxon>
        <taxon>malvids</taxon>
        <taxon>Brassicales</taxon>
        <taxon>Brassicaceae</taxon>
        <taxon>Arabideae</taxon>
        <taxon>Arabis</taxon>
    </lineage>
</organism>
<dbReference type="AlphaFoldDB" id="A0A565CC55"/>
<keyword evidence="2" id="KW-1185">Reference proteome</keyword>
<sequence length="96" mass="10540">MVHEADVARAVYAQNEKWEKVRKERPRPEGIRQWTTVEMKRRSEGAAMSKVSGIGLQGSRAEVINQSGPVTGPVTTEEGEGLQVMTTVDGSRLCKA</sequence>
<dbReference type="Proteomes" id="UP000489600">
    <property type="component" value="Unassembled WGS sequence"/>
</dbReference>
<gene>
    <name evidence="1" type="ORF">ANE_LOCUS21692</name>
</gene>
<proteinExistence type="predicted"/>